<dbReference type="AlphaFoldDB" id="A0A8T2VGC8"/>
<name>A0A8T2VGC8_CERRI</name>
<dbReference type="PANTHER" id="PTHR46444">
    <property type="entry name" value="DCD (DEVELOPMENT AND CELL DEATH) DOMAIN PROTEIN-RELATED"/>
    <property type="match status" value="1"/>
</dbReference>
<reference evidence="3" key="1">
    <citation type="submission" date="2021-08" db="EMBL/GenBank/DDBJ databases">
        <title>WGS assembly of Ceratopteris richardii.</title>
        <authorList>
            <person name="Marchant D.B."/>
            <person name="Chen G."/>
            <person name="Jenkins J."/>
            <person name="Shu S."/>
            <person name="Leebens-Mack J."/>
            <person name="Grimwood J."/>
            <person name="Schmutz J."/>
            <person name="Soltis P."/>
            <person name="Soltis D."/>
            <person name="Chen Z.-H."/>
        </authorList>
    </citation>
    <scope>NUCLEOTIDE SEQUENCE</scope>
    <source>
        <strain evidence="3">Whitten #5841</strain>
        <tissue evidence="3">Leaf</tissue>
    </source>
</reference>
<evidence type="ECO:0000313" key="3">
    <source>
        <dbReference type="EMBL" id="KAH7446382.1"/>
    </source>
</evidence>
<dbReference type="Pfam" id="PF10539">
    <property type="entry name" value="Dev_Cell_Death"/>
    <property type="match status" value="1"/>
</dbReference>
<accession>A0A8T2VGC8</accession>
<feature type="domain" description="DCD" evidence="2">
    <location>
        <begin position="64"/>
        <end position="192"/>
    </location>
</feature>
<feature type="compositionally biased region" description="Basic and acidic residues" evidence="1">
    <location>
        <begin position="600"/>
        <end position="615"/>
    </location>
</feature>
<evidence type="ECO:0000313" key="4">
    <source>
        <dbReference type="Proteomes" id="UP000825935"/>
    </source>
</evidence>
<dbReference type="InterPro" id="IPR013989">
    <property type="entry name" value="Dev_and_cell_death_domain"/>
</dbReference>
<comment type="caution">
    <text evidence="3">The sequence shown here is derived from an EMBL/GenBank/DDBJ whole genome shotgun (WGS) entry which is preliminary data.</text>
</comment>
<sequence>MPSHQKADLTTSSLLDDLNEELERHKRQKADKSPLPKPQGSVRCRLGNRVGDLGVQDGRGCEQRELYGVIFMCNRRTWKECLGQCLFGLPSGKKTLVEKVVPGMKLFLFEYERRQLWGVFKAASHGTMDIIPNAYSGGSFPCQVRVDVPEYYVALNEDEFYDVLKDNYFSDNKFHFDLDREQVYHLISLFEMKYLKSRGLEPECIQYQSNEYLLEKCVSMGQLLISNEEALEYYKVLRNKPLTPELCTCKQWIAQGEICLHSQEEVEFGYRRVEKVVKRIERPASGSNCSVPCLDMDIQHKWHIEGDVSGFTKGGDDKGGSMPLYSMVNTHRSVENVNPSEHLPQNHSNRANGKSVWDRISGRAKPPVASQLAQRNVDFCADPSESLTMEVISDSKVIEVETDSVEDDFKCGIVIEDVKEEYSIGFKRRRPKEMGVSGSTALVQTRIKSVDFQSEVGGTKLSHEAQTNKRRRKLIRPFFEDPNGRPLVDQLTTTSESASLFCTNSGDASQTGTLKLSLEEGYDLKTMKDNEDRVNSSLHNGNSFVNSGSSGNVSMRAVSTSNLPAKLDLNIPWESPVEDFVSSGLENTYNHGISLDSELKQDVDSKSPLHNKETDSCLDCSGKGAKSSDNMQNDVPVYPVPLSTQMDKLFEEYAGSGGASELFDTDSNCLSLQLMPRSSSRVNVHSLNSCSSTKEAVCNSSPMMEQMNVSVGLAAPSQAAVKDMPLQLGVSCGAKVSEVDIQLTDNNKVPKHLSDNPSNMLDIKSLLNGLQVSGVELQLGTSPCLILKLDNSCPDVNNRS</sequence>
<feature type="region of interest" description="Disordered" evidence="1">
    <location>
        <begin position="20"/>
        <end position="41"/>
    </location>
</feature>
<feature type="region of interest" description="Disordered" evidence="1">
    <location>
        <begin position="600"/>
        <end position="634"/>
    </location>
</feature>
<dbReference type="SMART" id="SM00767">
    <property type="entry name" value="DCD"/>
    <property type="match status" value="1"/>
</dbReference>
<dbReference type="OrthoDB" id="1928633at2759"/>
<protein>
    <recommendedName>
        <fullName evidence="2">DCD domain-containing protein</fullName>
    </recommendedName>
</protein>
<gene>
    <name evidence="3" type="ORF">KP509_01G053300</name>
</gene>
<evidence type="ECO:0000256" key="1">
    <source>
        <dbReference type="SAM" id="MobiDB-lite"/>
    </source>
</evidence>
<dbReference type="Proteomes" id="UP000825935">
    <property type="component" value="Chromosome 1"/>
</dbReference>
<dbReference type="PROSITE" id="PS51222">
    <property type="entry name" value="DCD"/>
    <property type="match status" value="1"/>
</dbReference>
<proteinExistence type="predicted"/>
<keyword evidence="4" id="KW-1185">Reference proteome</keyword>
<dbReference type="EMBL" id="CM035406">
    <property type="protein sequence ID" value="KAH7446382.1"/>
    <property type="molecule type" value="Genomic_DNA"/>
</dbReference>
<dbReference type="PANTHER" id="PTHR46444:SF9">
    <property type="entry name" value="DCD (DEVELOPMENT AND CELL DEATH) DOMAIN PROTEIN"/>
    <property type="match status" value="1"/>
</dbReference>
<organism evidence="3 4">
    <name type="scientific">Ceratopteris richardii</name>
    <name type="common">Triangle waterfern</name>
    <dbReference type="NCBI Taxonomy" id="49495"/>
    <lineage>
        <taxon>Eukaryota</taxon>
        <taxon>Viridiplantae</taxon>
        <taxon>Streptophyta</taxon>
        <taxon>Embryophyta</taxon>
        <taxon>Tracheophyta</taxon>
        <taxon>Polypodiopsida</taxon>
        <taxon>Polypodiidae</taxon>
        <taxon>Polypodiales</taxon>
        <taxon>Pteridineae</taxon>
        <taxon>Pteridaceae</taxon>
        <taxon>Parkerioideae</taxon>
        <taxon>Ceratopteris</taxon>
    </lineage>
</organism>
<evidence type="ECO:0000259" key="2">
    <source>
        <dbReference type="PROSITE" id="PS51222"/>
    </source>
</evidence>